<dbReference type="AlphaFoldDB" id="T0R5C5"/>
<name>T0R5C5_SAPDV</name>
<dbReference type="EMBL" id="JH767133">
    <property type="protein sequence ID" value="EQC42146.1"/>
    <property type="molecule type" value="Genomic_DNA"/>
</dbReference>
<gene>
    <name evidence="1" type="ORF">SDRG_00986</name>
</gene>
<evidence type="ECO:0000313" key="2">
    <source>
        <dbReference type="Proteomes" id="UP000030762"/>
    </source>
</evidence>
<dbReference type="Proteomes" id="UP000030762">
    <property type="component" value="Unassembled WGS sequence"/>
</dbReference>
<proteinExistence type="predicted"/>
<dbReference type="InParanoid" id="T0R5C5"/>
<accession>T0R5C5</accession>
<dbReference type="RefSeq" id="XP_008604715.1">
    <property type="nucleotide sequence ID" value="XM_008606493.1"/>
</dbReference>
<evidence type="ECO:0000313" key="1">
    <source>
        <dbReference type="EMBL" id="EQC42146.1"/>
    </source>
</evidence>
<sequence>MATGDAATLLQEGKDALNQGHATYVPTLQSVGRFGRFAQAQLTSFCRALSTRHVHRCRLALRNVSEAGHRCMLDLHRALMDTSRCLMRAAMSLLTADRRFCTRSTSYRPAFTAIDARGCADWLREAEALASAVHPLSVYPMTD</sequence>
<reference evidence="1 2" key="1">
    <citation type="submission" date="2012-04" db="EMBL/GenBank/DDBJ databases">
        <title>The Genome Sequence of Saprolegnia declina VS20.</title>
        <authorList>
            <consortium name="The Broad Institute Genome Sequencing Platform"/>
            <person name="Russ C."/>
            <person name="Nusbaum C."/>
            <person name="Tyler B."/>
            <person name="van West P."/>
            <person name="Dieguez-Uribeondo J."/>
            <person name="de Bruijn I."/>
            <person name="Tripathy S."/>
            <person name="Jiang R."/>
            <person name="Young S.K."/>
            <person name="Zeng Q."/>
            <person name="Gargeya S."/>
            <person name="Fitzgerald M."/>
            <person name="Haas B."/>
            <person name="Abouelleil A."/>
            <person name="Alvarado L."/>
            <person name="Arachchi H.M."/>
            <person name="Berlin A."/>
            <person name="Chapman S.B."/>
            <person name="Goldberg J."/>
            <person name="Griggs A."/>
            <person name="Gujja S."/>
            <person name="Hansen M."/>
            <person name="Howarth C."/>
            <person name="Imamovic A."/>
            <person name="Larimer J."/>
            <person name="McCowen C."/>
            <person name="Montmayeur A."/>
            <person name="Murphy C."/>
            <person name="Neiman D."/>
            <person name="Pearson M."/>
            <person name="Priest M."/>
            <person name="Roberts A."/>
            <person name="Saif S."/>
            <person name="Shea T."/>
            <person name="Sisk P."/>
            <person name="Sykes S."/>
            <person name="Wortman J."/>
            <person name="Nusbaum C."/>
            <person name="Birren B."/>
        </authorList>
    </citation>
    <scope>NUCLEOTIDE SEQUENCE [LARGE SCALE GENOMIC DNA]</scope>
    <source>
        <strain evidence="1 2">VS20</strain>
    </source>
</reference>
<protein>
    <submittedName>
        <fullName evidence="1">Uncharacterized protein</fullName>
    </submittedName>
</protein>
<dbReference type="GeneID" id="19941713"/>
<organism evidence="1 2">
    <name type="scientific">Saprolegnia diclina (strain VS20)</name>
    <dbReference type="NCBI Taxonomy" id="1156394"/>
    <lineage>
        <taxon>Eukaryota</taxon>
        <taxon>Sar</taxon>
        <taxon>Stramenopiles</taxon>
        <taxon>Oomycota</taxon>
        <taxon>Saprolegniomycetes</taxon>
        <taxon>Saprolegniales</taxon>
        <taxon>Saprolegniaceae</taxon>
        <taxon>Saprolegnia</taxon>
    </lineage>
</organism>
<keyword evidence="2" id="KW-1185">Reference proteome</keyword>
<dbReference type="VEuPathDB" id="FungiDB:SDRG_00986"/>